<sequence length="124" mass="14146">MLLRFIVLSVTSLLTPVSLAETQPCPKQFHSVPVPDNAHYCRLFNDKLPASLSFHFPASPHDAIDYYQRTFKLLHREKQKDRFVLTSPEHSWNLILSPDGSGTQVDILIRASQDTAEETRQAEK</sequence>
<evidence type="ECO:0000256" key="1">
    <source>
        <dbReference type="SAM" id="SignalP"/>
    </source>
</evidence>
<accession>A0A2S2E5V4</accession>
<dbReference type="Proteomes" id="UP000245728">
    <property type="component" value="Chromosome"/>
</dbReference>
<dbReference type="AlphaFoldDB" id="A0A2S2E5V4"/>
<keyword evidence="1" id="KW-0732">Signal</keyword>
<evidence type="ECO:0000313" key="3">
    <source>
        <dbReference type="Proteomes" id="UP000245728"/>
    </source>
</evidence>
<dbReference type="KEGG" id="salh:HMF8227_02527"/>
<dbReference type="OrthoDB" id="6387844at2"/>
<organism evidence="2 3">
    <name type="scientific">Saliniradius amylolyticus</name>
    <dbReference type="NCBI Taxonomy" id="2183582"/>
    <lineage>
        <taxon>Bacteria</taxon>
        <taxon>Pseudomonadati</taxon>
        <taxon>Pseudomonadota</taxon>
        <taxon>Gammaproteobacteria</taxon>
        <taxon>Alteromonadales</taxon>
        <taxon>Alteromonadaceae</taxon>
        <taxon>Saliniradius</taxon>
    </lineage>
</organism>
<dbReference type="RefSeq" id="WP_109340505.1">
    <property type="nucleotide sequence ID" value="NZ_CP029347.1"/>
</dbReference>
<dbReference type="EMBL" id="CP029347">
    <property type="protein sequence ID" value="AWL12979.1"/>
    <property type="molecule type" value="Genomic_DNA"/>
</dbReference>
<evidence type="ECO:0000313" key="2">
    <source>
        <dbReference type="EMBL" id="AWL12979.1"/>
    </source>
</evidence>
<feature type="signal peptide" evidence="1">
    <location>
        <begin position="1"/>
        <end position="20"/>
    </location>
</feature>
<proteinExistence type="predicted"/>
<name>A0A2S2E5V4_9ALTE</name>
<reference evidence="2 3" key="1">
    <citation type="submission" date="2018-05" db="EMBL/GenBank/DDBJ databases">
        <title>Salinimonas sp. HMF8227 Genome sequencing and assembly.</title>
        <authorList>
            <person name="Kang H."/>
            <person name="Kang J."/>
            <person name="Cha I."/>
            <person name="Kim H."/>
            <person name="Joh K."/>
        </authorList>
    </citation>
    <scope>NUCLEOTIDE SEQUENCE [LARGE SCALE GENOMIC DNA]</scope>
    <source>
        <strain evidence="2 3">HMF8227</strain>
    </source>
</reference>
<feature type="chain" id="PRO_5015498277" evidence="1">
    <location>
        <begin position="21"/>
        <end position="124"/>
    </location>
</feature>
<keyword evidence="3" id="KW-1185">Reference proteome</keyword>
<gene>
    <name evidence="2" type="ORF">HMF8227_02527</name>
</gene>
<protein>
    <submittedName>
        <fullName evidence="2">Uncharacterized protein</fullName>
    </submittedName>
</protein>